<sequence>MNDRYVVNRKAKLDGERKFDWDTPNTRLPDEDIILSVFPDAGEKGTPRGWMTISIERVRVPGRVFVVPTRTERGTSEVKILAGLLSI</sequence>
<evidence type="ECO:0000313" key="1">
    <source>
        <dbReference type="EMBL" id="KAK6627274.1"/>
    </source>
</evidence>
<proteinExistence type="predicted"/>
<keyword evidence="2" id="KW-1185">Reference proteome</keyword>
<dbReference type="Proteomes" id="UP001359485">
    <property type="component" value="Unassembled WGS sequence"/>
</dbReference>
<name>A0ABR1ATL1_POLSC</name>
<organism evidence="1 2">
    <name type="scientific">Polyplax serrata</name>
    <name type="common">Common mouse louse</name>
    <dbReference type="NCBI Taxonomy" id="468196"/>
    <lineage>
        <taxon>Eukaryota</taxon>
        <taxon>Metazoa</taxon>
        <taxon>Ecdysozoa</taxon>
        <taxon>Arthropoda</taxon>
        <taxon>Hexapoda</taxon>
        <taxon>Insecta</taxon>
        <taxon>Pterygota</taxon>
        <taxon>Neoptera</taxon>
        <taxon>Paraneoptera</taxon>
        <taxon>Psocodea</taxon>
        <taxon>Troctomorpha</taxon>
        <taxon>Phthiraptera</taxon>
        <taxon>Anoplura</taxon>
        <taxon>Polyplacidae</taxon>
        <taxon>Polyplax</taxon>
    </lineage>
</organism>
<dbReference type="EMBL" id="JAWJWF010000045">
    <property type="protein sequence ID" value="KAK6627274.1"/>
    <property type="molecule type" value="Genomic_DNA"/>
</dbReference>
<evidence type="ECO:0000313" key="2">
    <source>
        <dbReference type="Proteomes" id="UP001359485"/>
    </source>
</evidence>
<gene>
    <name evidence="1" type="ORF">RUM44_009751</name>
</gene>
<comment type="caution">
    <text evidence="1">The sequence shown here is derived from an EMBL/GenBank/DDBJ whole genome shotgun (WGS) entry which is preliminary data.</text>
</comment>
<accession>A0ABR1ATL1</accession>
<reference evidence="1 2" key="1">
    <citation type="submission" date="2023-09" db="EMBL/GenBank/DDBJ databases">
        <title>Genomes of two closely related lineages of the louse Polyplax serrata with different host specificities.</title>
        <authorList>
            <person name="Martinu J."/>
            <person name="Tarabai H."/>
            <person name="Stefka J."/>
            <person name="Hypsa V."/>
        </authorList>
    </citation>
    <scope>NUCLEOTIDE SEQUENCE [LARGE SCALE GENOMIC DNA]</scope>
    <source>
        <strain evidence="1">98ZLc_SE</strain>
    </source>
</reference>
<protein>
    <submittedName>
        <fullName evidence="1">Uncharacterized protein</fullName>
    </submittedName>
</protein>